<dbReference type="GO" id="GO:0016020">
    <property type="term" value="C:membrane"/>
    <property type="evidence" value="ECO:0007669"/>
    <property type="project" value="UniProtKB-SubCell"/>
</dbReference>
<protein>
    <recommendedName>
        <fullName evidence="10">Palmitoyltransferase</fullName>
        <ecNumber evidence="10">2.3.1.225</ecNumber>
    </recommendedName>
</protein>
<dbReference type="Pfam" id="PF01529">
    <property type="entry name" value="DHHC"/>
    <property type="match status" value="1"/>
</dbReference>
<dbReference type="AlphaFoldDB" id="A0A9P4YTD6"/>
<dbReference type="GeneID" id="55974003"/>
<keyword evidence="6" id="KW-0564">Palmitate</keyword>
<evidence type="ECO:0000256" key="6">
    <source>
        <dbReference type="ARBA" id="ARBA00023139"/>
    </source>
</evidence>
<comment type="caution">
    <text evidence="13">The sequence shown here is derived from an EMBL/GenBank/DDBJ whole genome shotgun (WGS) entry which is preliminary data.</text>
</comment>
<evidence type="ECO:0000256" key="11">
    <source>
        <dbReference type="SAM" id="MobiDB-lite"/>
    </source>
</evidence>
<evidence type="ECO:0000256" key="1">
    <source>
        <dbReference type="ARBA" id="ARBA00004141"/>
    </source>
</evidence>
<gene>
    <name evidence="13" type="ORF">GMORB2_7780</name>
</gene>
<feature type="transmembrane region" description="Helical" evidence="10">
    <location>
        <begin position="200"/>
        <end position="223"/>
    </location>
</feature>
<feature type="transmembrane region" description="Helical" evidence="10">
    <location>
        <begin position="6"/>
        <end position="24"/>
    </location>
</feature>
<keyword evidence="7" id="KW-0449">Lipoprotein</keyword>
<sequence length="428" mass="47784">MGTLGTVVGVILLISFMTFVTFFGRLPALRNTPISALHRAIWVHLPNGLLALDQRLTSGKLSRHLVRFGRHMLYDRHPTVVIFFAAILVGGELAYLPTAWPVMSGLTRLTSSVAVVLPYVFLWLACAADPGYVTGETVDYHMSLYPYDYAIFHPGRICRTCDLPKPPRSKHCSLCKRCVARADHHCIFINGCVGYGNHHWFVLLLLSTAVLTAYGGLLGMSILSADIRVHHPGWSAWPLSSTLSWTRWCALFAVAIRAYSGLGAATLLSLLTSPLIWGLLLYTLYLIYLGTTTNESLKWSDFQEDVRDGYAFSRPLPQHQRRSVPGDPGWSRWPAQPHHILVTTTDGRPPNTLQGQGTIPGEGPWEPIRSLADVENVYDLGFWDNLRDIFIKDYAFGSKMDVSDAERSHRSNGPWAGERRNRLVAHPP</sequence>
<dbReference type="PANTHER" id="PTHR22883">
    <property type="entry name" value="ZINC FINGER DHHC DOMAIN CONTAINING PROTEIN"/>
    <property type="match status" value="1"/>
</dbReference>
<dbReference type="Proteomes" id="UP000749293">
    <property type="component" value="Unassembled WGS sequence"/>
</dbReference>
<dbReference type="OrthoDB" id="9909019at2759"/>
<evidence type="ECO:0000256" key="9">
    <source>
        <dbReference type="ARBA" id="ARBA00048048"/>
    </source>
</evidence>
<evidence type="ECO:0000256" key="8">
    <source>
        <dbReference type="ARBA" id="ARBA00023315"/>
    </source>
</evidence>
<evidence type="ECO:0000259" key="12">
    <source>
        <dbReference type="Pfam" id="PF01529"/>
    </source>
</evidence>
<dbReference type="EC" id="2.3.1.225" evidence="10"/>
<name>A0A9P4YTD6_9HYPO</name>
<evidence type="ECO:0000256" key="10">
    <source>
        <dbReference type="RuleBase" id="RU079119"/>
    </source>
</evidence>
<keyword evidence="14" id="KW-1185">Reference proteome</keyword>
<keyword evidence="8 10" id="KW-0012">Acyltransferase</keyword>
<dbReference type="InterPro" id="IPR001594">
    <property type="entry name" value="Palmitoyltrfase_DHHC"/>
</dbReference>
<dbReference type="PROSITE" id="PS50216">
    <property type="entry name" value="DHHC"/>
    <property type="match status" value="1"/>
</dbReference>
<feature type="transmembrane region" description="Helical" evidence="10">
    <location>
        <begin position="80"/>
        <end position="100"/>
    </location>
</feature>
<proteinExistence type="inferred from homology"/>
<keyword evidence="4 10" id="KW-1133">Transmembrane helix</keyword>
<dbReference type="EMBL" id="JAANYQ010000010">
    <property type="protein sequence ID" value="KAF4122187.1"/>
    <property type="molecule type" value="Genomic_DNA"/>
</dbReference>
<feature type="domain" description="Palmitoyltransferase DHHC" evidence="12">
    <location>
        <begin position="153"/>
        <end position="299"/>
    </location>
</feature>
<evidence type="ECO:0000256" key="3">
    <source>
        <dbReference type="ARBA" id="ARBA00022692"/>
    </source>
</evidence>
<comment type="similarity">
    <text evidence="10">Belongs to the DHHC palmitoyltransferase family.</text>
</comment>
<evidence type="ECO:0000313" key="14">
    <source>
        <dbReference type="Proteomes" id="UP000749293"/>
    </source>
</evidence>
<evidence type="ECO:0000256" key="7">
    <source>
        <dbReference type="ARBA" id="ARBA00023288"/>
    </source>
</evidence>
<evidence type="ECO:0000313" key="13">
    <source>
        <dbReference type="EMBL" id="KAF4122187.1"/>
    </source>
</evidence>
<evidence type="ECO:0000256" key="2">
    <source>
        <dbReference type="ARBA" id="ARBA00022679"/>
    </source>
</evidence>
<feature type="transmembrane region" description="Helical" evidence="10">
    <location>
        <begin position="267"/>
        <end position="288"/>
    </location>
</feature>
<keyword evidence="2 10" id="KW-0808">Transferase</keyword>
<comment type="catalytic activity">
    <reaction evidence="9 10">
        <text>L-cysteinyl-[protein] + hexadecanoyl-CoA = S-hexadecanoyl-L-cysteinyl-[protein] + CoA</text>
        <dbReference type="Rhea" id="RHEA:36683"/>
        <dbReference type="Rhea" id="RHEA-COMP:10131"/>
        <dbReference type="Rhea" id="RHEA-COMP:11032"/>
        <dbReference type="ChEBI" id="CHEBI:29950"/>
        <dbReference type="ChEBI" id="CHEBI:57287"/>
        <dbReference type="ChEBI" id="CHEBI:57379"/>
        <dbReference type="ChEBI" id="CHEBI:74151"/>
        <dbReference type="EC" id="2.3.1.225"/>
    </reaction>
</comment>
<feature type="transmembrane region" description="Helical" evidence="10">
    <location>
        <begin position="106"/>
        <end position="126"/>
    </location>
</feature>
<dbReference type="GO" id="GO:0019706">
    <property type="term" value="F:protein-cysteine S-palmitoyltransferase activity"/>
    <property type="evidence" value="ECO:0007669"/>
    <property type="project" value="UniProtKB-EC"/>
</dbReference>
<reference evidence="13" key="1">
    <citation type="submission" date="2020-03" db="EMBL/GenBank/DDBJ databases">
        <title>Site-based positive gene gene selection in Geosmithia morbida across the United States reveals a broad range of putative effectors and factors for local host and environmental adapation.</title>
        <authorList>
            <person name="Onufrak A."/>
            <person name="Murdoch R.W."/>
            <person name="Gazis R."/>
            <person name="Huff M."/>
            <person name="Staton M."/>
            <person name="Klingeman W."/>
            <person name="Hadziabdic D."/>
        </authorList>
    </citation>
    <scope>NUCLEOTIDE SEQUENCE</scope>
    <source>
        <strain evidence="13">1262</strain>
    </source>
</reference>
<comment type="domain">
    <text evidence="10">The DHHC domain is required for palmitoyltransferase activity.</text>
</comment>
<evidence type="ECO:0000256" key="4">
    <source>
        <dbReference type="ARBA" id="ARBA00022989"/>
    </source>
</evidence>
<feature type="region of interest" description="Disordered" evidence="11">
    <location>
        <begin position="401"/>
        <end position="428"/>
    </location>
</feature>
<comment type="subcellular location">
    <subcellularLocation>
        <location evidence="1">Membrane</location>
        <topology evidence="1">Multi-pass membrane protein</topology>
    </subcellularLocation>
</comment>
<dbReference type="InterPro" id="IPR039859">
    <property type="entry name" value="PFA4/ZDH16/20/ERF2-like"/>
</dbReference>
<keyword evidence="5 10" id="KW-0472">Membrane</keyword>
<evidence type="ECO:0000256" key="5">
    <source>
        <dbReference type="ARBA" id="ARBA00023136"/>
    </source>
</evidence>
<keyword evidence="3 10" id="KW-0812">Transmembrane</keyword>
<dbReference type="GO" id="GO:0005794">
    <property type="term" value="C:Golgi apparatus"/>
    <property type="evidence" value="ECO:0007669"/>
    <property type="project" value="TreeGrafter"/>
</dbReference>
<accession>A0A9P4YTD6</accession>
<organism evidence="13 14">
    <name type="scientific">Geosmithia morbida</name>
    <dbReference type="NCBI Taxonomy" id="1094350"/>
    <lineage>
        <taxon>Eukaryota</taxon>
        <taxon>Fungi</taxon>
        <taxon>Dikarya</taxon>
        <taxon>Ascomycota</taxon>
        <taxon>Pezizomycotina</taxon>
        <taxon>Sordariomycetes</taxon>
        <taxon>Hypocreomycetidae</taxon>
        <taxon>Hypocreales</taxon>
        <taxon>Bionectriaceae</taxon>
        <taxon>Geosmithia</taxon>
    </lineage>
</organism>
<dbReference type="RefSeq" id="XP_035320839.1">
    <property type="nucleotide sequence ID" value="XM_035469745.1"/>
</dbReference>
<dbReference type="GO" id="GO:0006612">
    <property type="term" value="P:protein targeting to membrane"/>
    <property type="evidence" value="ECO:0007669"/>
    <property type="project" value="TreeGrafter"/>
</dbReference>
<dbReference type="GO" id="GO:0005783">
    <property type="term" value="C:endoplasmic reticulum"/>
    <property type="evidence" value="ECO:0007669"/>
    <property type="project" value="TreeGrafter"/>
</dbReference>
<dbReference type="PANTHER" id="PTHR22883:SF288">
    <property type="entry name" value="PALMITOYLTRANSFERASE SWF1"/>
    <property type="match status" value="1"/>
</dbReference>